<organism evidence="7 8">
    <name type="scientific">Eutypa lata (strain UCR-EL1)</name>
    <name type="common">Grapevine dieback disease fungus</name>
    <name type="synonym">Eutypa armeniacae</name>
    <dbReference type="NCBI Taxonomy" id="1287681"/>
    <lineage>
        <taxon>Eukaryota</taxon>
        <taxon>Fungi</taxon>
        <taxon>Dikarya</taxon>
        <taxon>Ascomycota</taxon>
        <taxon>Pezizomycotina</taxon>
        <taxon>Sordariomycetes</taxon>
        <taxon>Xylariomycetidae</taxon>
        <taxon>Xylariales</taxon>
        <taxon>Diatrypaceae</taxon>
        <taxon>Eutypa</taxon>
    </lineage>
</organism>
<evidence type="ECO:0000313" key="7">
    <source>
        <dbReference type="EMBL" id="EMR72725.1"/>
    </source>
</evidence>
<evidence type="ECO:0000256" key="5">
    <source>
        <dbReference type="PIRSR" id="PIRSR602401-1"/>
    </source>
</evidence>
<evidence type="ECO:0000256" key="4">
    <source>
        <dbReference type="ARBA" id="ARBA00023004"/>
    </source>
</evidence>
<keyword evidence="4 5" id="KW-0408">Iron</keyword>
<dbReference type="GO" id="GO:0020037">
    <property type="term" value="F:heme binding"/>
    <property type="evidence" value="ECO:0007669"/>
    <property type="project" value="InterPro"/>
</dbReference>
<dbReference type="InterPro" id="IPR050121">
    <property type="entry name" value="Cytochrome_P450_monoxygenase"/>
</dbReference>
<keyword evidence="8" id="KW-1185">Reference proteome</keyword>
<dbReference type="OrthoDB" id="1470350at2759"/>
<dbReference type="STRING" id="1287681.M7U1B5"/>
<proteinExistence type="inferred from homology"/>
<keyword evidence="3 5" id="KW-0479">Metal-binding</keyword>
<dbReference type="PANTHER" id="PTHR24305">
    <property type="entry name" value="CYTOCHROME P450"/>
    <property type="match status" value="1"/>
</dbReference>
<protein>
    <submittedName>
        <fullName evidence="7">Putative cytochrome p450 protein</fullName>
    </submittedName>
</protein>
<evidence type="ECO:0000256" key="3">
    <source>
        <dbReference type="ARBA" id="ARBA00022723"/>
    </source>
</evidence>
<gene>
    <name evidence="7" type="ORF">UCREL1_211</name>
</gene>
<sequence length="307" mass="34899">MMQCPSLAQPWILWPLKLLTLRQQQKGVAKLGKLIQQRLNQDKHAQHDLYSIATKQIETQDIDEAFLKEIWAEAVFFYAAGGDTTATVLSALFFYLSRDPDCYQKLAHEIRSTFASSADIQGNALSTCRYLRACIDEALRMSPPVSGTLWRELPRSEYNNGPFVIDGHVIPPGTQVGVSAYALHHNEDYFPEPFQFRPERWFEKDRVHLEKMHDAFCPFSIGYRGCAGKAMAYLEAELVMAKTLWYFGFEKALGKEGETGAGAPGMGSGRERRGEFQLYDIVSSTHSGPTLLFQTRDEYWRELEGKH</sequence>
<evidence type="ECO:0000313" key="8">
    <source>
        <dbReference type="Proteomes" id="UP000012174"/>
    </source>
</evidence>
<keyword evidence="2 5" id="KW-0349">Heme</keyword>
<comment type="cofactor">
    <cofactor evidence="1 5">
        <name>heme</name>
        <dbReference type="ChEBI" id="CHEBI:30413"/>
    </cofactor>
</comment>
<evidence type="ECO:0000256" key="6">
    <source>
        <dbReference type="RuleBase" id="RU000461"/>
    </source>
</evidence>
<name>M7U1B5_EUTLA</name>
<dbReference type="InterPro" id="IPR036396">
    <property type="entry name" value="Cyt_P450_sf"/>
</dbReference>
<dbReference type="InterPro" id="IPR017972">
    <property type="entry name" value="Cyt_P450_CS"/>
</dbReference>
<dbReference type="GO" id="GO:0005506">
    <property type="term" value="F:iron ion binding"/>
    <property type="evidence" value="ECO:0007669"/>
    <property type="project" value="InterPro"/>
</dbReference>
<dbReference type="Pfam" id="PF00067">
    <property type="entry name" value="p450"/>
    <property type="match status" value="1"/>
</dbReference>
<dbReference type="Gene3D" id="1.10.630.10">
    <property type="entry name" value="Cytochrome P450"/>
    <property type="match status" value="1"/>
</dbReference>
<dbReference type="OMA" id="RESITDC"/>
<dbReference type="eggNOG" id="KOG0158">
    <property type="taxonomic scope" value="Eukaryota"/>
</dbReference>
<dbReference type="InterPro" id="IPR002401">
    <property type="entry name" value="Cyt_P450_E_grp-I"/>
</dbReference>
<evidence type="ECO:0000256" key="1">
    <source>
        <dbReference type="ARBA" id="ARBA00001971"/>
    </source>
</evidence>
<dbReference type="SUPFAM" id="SSF48264">
    <property type="entry name" value="Cytochrome P450"/>
    <property type="match status" value="1"/>
</dbReference>
<dbReference type="EMBL" id="KB705390">
    <property type="protein sequence ID" value="EMR72725.1"/>
    <property type="molecule type" value="Genomic_DNA"/>
</dbReference>
<dbReference type="PANTHER" id="PTHR24305:SF226">
    <property type="entry name" value="CYTOCHROME P450 MONOOXYGENASE"/>
    <property type="match status" value="1"/>
</dbReference>
<dbReference type="PROSITE" id="PS00086">
    <property type="entry name" value="CYTOCHROME_P450"/>
    <property type="match status" value="1"/>
</dbReference>
<dbReference type="PRINTS" id="PR00463">
    <property type="entry name" value="EP450I"/>
</dbReference>
<accession>M7U1B5</accession>
<dbReference type="AlphaFoldDB" id="M7U1B5"/>
<evidence type="ECO:0000256" key="2">
    <source>
        <dbReference type="ARBA" id="ARBA00022617"/>
    </source>
</evidence>
<dbReference type="KEGG" id="ela:UCREL1_211"/>
<dbReference type="HOGENOM" id="CLU_001570_14_7_1"/>
<dbReference type="GO" id="GO:0004497">
    <property type="term" value="F:monooxygenase activity"/>
    <property type="evidence" value="ECO:0007669"/>
    <property type="project" value="UniProtKB-KW"/>
</dbReference>
<keyword evidence="6" id="KW-0560">Oxidoreductase</keyword>
<comment type="similarity">
    <text evidence="6">Belongs to the cytochrome P450 family.</text>
</comment>
<dbReference type="Proteomes" id="UP000012174">
    <property type="component" value="Unassembled WGS sequence"/>
</dbReference>
<feature type="binding site" description="axial binding residue" evidence="5">
    <location>
        <position position="226"/>
    </location>
    <ligand>
        <name>heme</name>
        <dbReference type="ChEBI" id="CHEBI:30413"/>
    </ligand>
    <ligandPart>
        <name>Fe</name>
        <dbReference type="ChEBI" id="CHEBI:18248"/>
    </ligandPart>
</feature>
<dbReference type="PRINTS" id="PR00385">
    <property type="entry name" value="P450"/>
</dbReference>
<dbReference type="InterPro" id="IPR001128">
    <property type="entry name" value="Cyt_P450"/>
</dbReference>
<reference evidence="8" key="1">
    <citation type="journal article" date="2013" name="Genome Announc.">
        <title>Draft genome sequence of the grapevine dieback fungus Eutypa lata UCR-EL1.</title>
        <authorList>
            <person name="Blanco-Ulate B."/>
            <person name="Rolshausen P.E."/>
            <person name="Cantu D."/>
        </authorList>
    </citation>
    <scope>NUCLEOTIDE SEQUENCE [LARGE SCALE GENOMIC DNA]</scope>
    <source>
        <strain evidence="8">UCR-EL1</strain>
    </source>
</reference>
<dbReference type="GO" id="GO:0016705">
    <property type="term" value="F:oxidoreductase activity, acting on paired donors, with incorporation or reduction of molecular oxygen"/>
    <property type="evidence" value="ECO:0007669"/>
    <property type="project" value="InterPro"/>
</dbReference>
<keyword evidence="6" id="KW-0503">Monooxygenase</keyword>